<feature type="domain" description="SDR-like Ig" evidence="10">
    <location>
        <begin position="67"/>
        <end position="156"/>
    </location>
</feature>
<dbReference type="Pfam" id="PF05737">
    <property type="entry name" value="Collagen_bind"/>
    <property type="match status" value="1"/>
</dbReference>
<comment type="similarity">
    <text evidence="2">Belongs to the serine-aspartate repeat-containing protein (SDr) family.</text>
</comment>
<dbReference type="Gene3D" id="2.60.40.10">
    <property type="entry name" value="Immunoglobulins"/>
    <property type="match status" value="1"/>
</dbReference>
<dbReference type="InterPro" id="IPR008966">
    <property type="entry name" value="Adhesion_dom_sf"/>
</dbReference>
<dbReference type="InterPro" id="IPR011252">
    <property type="entry name" value="Fibrogen-bd_dom1"/>
</dbReference>
<dbReference type="PANTHER" id="PTHR36108:SF13">
    <property type="entry name" value="COLOSSIN-B-RELATED"/>
    <property type="match status" value="1"/>
</dbReference>
<dbReference type="InterPro" id="IPR041171">
    <property type="entry name" value="SDR_Ig"/>
</dbReference>
<gene>
    <name evidence="11" type="ORF">FC96_GL002443</name>
</gene>
<dbReference type="Gene3D" id="2.60.40.740">
    <property type="match status" value="1"/>
</dbReference>
<dbReference type="RefSeq" id="WP_054661094.1">
    <property type="nucleotide sequence ID" value="NZ_AZCX01000008.1"/>
</dbReference>
<feature type="domain" description="Collagen binding" evidence="8">
    <location>
        <begin position="184"/>
        <end position="290"/>
    </location>
</feature>
<evidence type="ECO:0000313" key="11">
    <source>
        <dbReference type="EMBL" id="KRK47517.1"/>
    </source>
</evidence>
<keyword evidence="5" id="KW-0732">Signal</keyword>
<dbReference type="OrthoDB" id="2216808at2"/>
<feature type="region of interest" description="Disordered" evidence="7">
    <location>
        <begin position="416"/>
        <end position="450"/>
    </location>
</feature>
<evidence type="ECO:0000259" key="10">
    <source>
        <dbReference type="Pfam" id="PF17961"/>
    </source>
</evidence>
<dbReference type="PANTHER" id="PTHR36108">
    <property type="entry name" value="COLOSSIN-B-RELATED"/>
    <property type="match status" value="1"/>
</dbReference>
<dbReference type="InterPro" id="IPR008456">
    <property type="entry name" value="Collagen-bd_dom"/>
</dbReference>
<dbReference type="PATRIC" id="fig|1302272.5.peg.2490"/>
<dbReference type="InterPro" id="IPR041033">
    <property type="entry name" value="SpaA_PFL_dom_1"/>
</dbReference>
<dbReference type="SUPFAM" id="SSF49478">
    <property type="entry name" value="Cna protein B-type domain"/>
    <property type="match status" value="1"/>
</dbReference>
<evidence type="ECO:0008006" key="13">
    <source>
        <dbReference type="Google" id="ProtNLM"/>
    </source>
</evidence>
<dbReference type="Proteomes" id="UP000050911">
    <property type="component" value="Unassembled WGS sequence"/>
</dbReference>
<keyword evidence="12" id="KW-1185">Reference proteome</keyword>
<dbReference type="SUPFAM" id="SSF49401">
    <property type="entry name" value="Bacterial adhesins"/>
    <property type="match status" value="2"/>
</dbReference>
<dbReference type="EMBL" id="AZCX01000008">
    <property type="protein sequence ID" value="KRK47517.1"/>
    <property type="molecule type" value="Genomic_DNA"/>
</dbReference>
<accession>A0A0R1HLC4</accession>
<evidence type="ECO:0000256" key="2">
    <source>
        <dbReference type="ARBA" id="ARBA00007257"/>
    </source>
</evidence>
<organism evidence="11 12">
    <name type="scientific">Secundilactobacillus kimchicus JCM 15530</name>
    <dbReference type="NCBI Taxonomy" id="1302272"/>
    <lineage>
        <taxon>Bacteria</taxon>
        <taxon>Bacillati</taxon>
        <taxon>Bacillota</taxon>
        <taxon>Bacilli</taxon>
        <taxon>Lactobacillales</taxon>
        <taxon>Lactobacillaceae</taxon>
        <taxon>Secundilactobacillus</taxon>
    </lineage>
</organism>
<sequence>MKENFCQVTMRRIGLLGIVAALVVVFSFIGANSASAKTVAVKGLDAASVTLNEAESGKTVNATDSLSQWVAYKANYKWSIDDATKIEAGDTATVNLPDAVKPAYDYQFAIYSDDDASTSVGEFAIKAGSNEGTITFSDYFVTHDKNRQGTLQITVNGTDTTGAPNTNWEINKLGWISSQDPVTTTPNKATWNIALNPNSNHLTNVVIEDTLGEGQKFDADSLVAHTGSFDANSMFKDDGGIIKPEITVDGNHVTIKFATLTTAVNMTYTADLTEVPASKQWTNTATFSADGSGSPLTASSSATIAWGGSGNGEGDKETPKKTGYVTLIKTSEGYCPKRLSGAVFSLYSKDGKLVKSGLTTNSRGQFTVEKLTVGDYYFVETKAPAGYQRQDGHVAFTIYDNQMTNVTVKNAKQAKQPCQPTRPSHHKDNCNTPRPHNTRPGCQPRSPKRTSNCYPYQIQIKRSCWSIPVRQVCSWGFGFFF</sequence>
<keyword evidence="6" id="KW-0572">Peptidoglycan-anchor</keyword>
<evidence type="ECO:0000256" key="7">
    <source>
        <dbReference type="SAM" id="MobiDB-lite"/>
    </source>
</evidence>
<evidence type="ECO:0000256" key="5">
    <source>
        <dbReference type="ARBA" id="ARBA00022729"/>
    </source>
</evidence>
<dbReference type="InterPro" id="IPR013783">
    <property type="entry name" value="Ig-like_fold"/>
</dbReference>
<evidence type="ECO:0000259" key="9">
    <source>
        <dbReference type="Pfam" id="PF17802"/>
    </source>
</evidence>
<dbReference type="Pfam" id="PF17802">
    <property type="entry name" value="SpaA"/>
    <property type="match status" value="1"/>
</dbReference>
<keyword evidence="3" id="KW-0134">Cell wall</keyword>
<dbReference type="AlphaFoldDB" id="A0A0R1HLC4"/>
<reference evidence="11" key="1">
    <citation type="journal article" date="2015" name="Genome Announc.">
        <title>Expanding the biotechnology potential of lactobacilli through comparative genomics of 213 strains and associated genera.</title>
        <authorList>
            <person name="Sun Z."/>
            <person name="Harris H.M."/>
            <person name="McCann A."/>
            <person name="Guo C."/>
            <person name="Argimon S."/>
            <person name="Zhang W."/>
            <person name="Yang X."/>
            <person name="Jeffery I.B."/>
            <person name="Cooney J.C."/>
            <person name="Kagawa T.F."/>
            <person name="Liu W."/>
            <person name="Song Y."/>
            <person name="Salvetti E."/>
            <person name="Wrobel A."/>
            <person name="Rasinkangas P."/>
            <person name="Parkhill J."/>
            <person name="Rea M.C."/>
            <person name="O'Sullivan O."/>
            <person name="Ritari J."/>
            <person name="Douillard F.P."/>
            <person name="Paul Ross R."/>
            <person name="Yang R."/>
            <person name="Briner A.E."/>
            <person name="Felis G.E."/>
            <person name="de Vos W.M."/>
            <person name="Barrangou R."/>
            <person name="Klaenhammer T.R."/>
            <person name="Caufield P.W."/>
            <person name="Cui Y."/>
            <person name="Zhang H."/>
            <person name="O'Toole P.W."/>
        </authorList>
    </citation>
    <scope>NUCLEOTIDE SEQUENCE [LARGE SCALE GENOMIC DNA]</scope>
    <source>
        <strain evidence="11">JCM 15530</strain>
    </source>
</reference>
<evidence type="ECO:0000259" key="8">
    <source>
        <dbReference type="Pfam" id="PF05737"/>
    </source>
</evidence>
<keyword evidence="4" id="KW-0964">Secreted</keyword>
<evidence type="ECO:0000256" key="6">
    <source>
        <dbReference type="ARBA" id="ARBA00023088"/>
    </source>
</evidence>
<name>A0A0R1HLC4_9LACO</name>
<comment type="subcellular location">
    <subcellularLocation>
        <location evidence="1">Secreted</location>
        <location evidence="1">Cell wall</location>
        <topology evidence="1">Peptidoglycan-anchor</topology>
    </subcellularLocation>
</comment>
<evidence type="ECO:0000256" key="4">
    <source>
        <dbReference type="ARBA" id="ARBA00022525"/>
    </source>
</evidence>
<proteinExistence type="inferred from homology"/>
<evidence type="ECO:0000313" key="12">
    <source>
        <dbReference type="Proteomes" id="UP000050911"/>
    </source>
</evidence>
<comment type="caution">
    <text evidence="11">The sequence shown here is derived from an EMBL/GenBank/DDBJ whole genome shotgun (WGS) entry which is preliminary data.</text>
</comment>
<dbReference type="GO" id="GO:0007155">
    <property type="term" value="P:cell adhesion"/>
    <property type="evidence" value="ECO:0007669"/>
    <property type="project" value="InterPro"/>
</dbReference>
<evidence type="ECO:0000256" key="1">
    <source>
        <dbReference type="ARBA" id="ARBA00004168"/>
    </source>
</evidence>
<dbReference type="Gene3D" id="2.60.40.1280">
    <property type="match status" value="1"/>
</dbReference>
<dbReference type="STRING" id="1302272.FC96_GL002443"/>
<feature type="domain" description="SpaA-like prealbumin fold" evidence="9">
    <location>
        <begin position="325"/>
        <end position="412"/>
    </location>
</feature>
<protein>
    <recommendedName>
        <fullName evidence="13">Outer membrane protein</fullName>
    </recommendedName>
</protein>
<dbReference type="Pfam" id="PF17961">
    <property type="entry name" value="Big_8"/>
    <property type="match status" value="1"/>
</dbReference>
<evidence type="ECO:0000256" key="3">
    <source>
        <dbReference type="ARBA" id="ARBA00022512"/>
    </source>
</evidence>
<dbReference type="GO" id="GO:0005518">
    <property type="term" value="F:collagen binding"/>
    <property type="evidence" value="ECO:0007669"/>
    <property type="project" value="InterPro"/>
</dbReference>